<comment type="caution">
    <text evidence="2">The sequence shown here is derived from an EMBL/GenBank/DDBJ whole genome shotgun (WGS) entry which is preliminary data.</text>
</comment>
<feature type="transmembrane region" description="Helical" evidence="1">
    <location>
        <begin position="12"/>
        <end position="35"/>
    </location>
</feature>
<reference evidence="2" key="2">
    <citation type="journal article" date="2023" name="Plants (Basel)">
        <title>Annotation of the Turnera subulata (Passifloraceae) Draft Genome Reveals the S-Locus Evolved after the Divergence of Turneroideae from Passifloroideae in a Stepwise Manner.</title>
        <authorList>
            <person name="Henning P.M."/>
            <person name="Roalson E.H."/>
            <person name="Mir W."/>
            <person name="McCubbin A.G."/>
            <person name="Shore J.S."/>
        </authorList>
    </citation>
    <scope>NUCLEOTIDE SEQUENCE</scope>
    <source>
        <strain evidence="2">F60SS</strain>
    </source>
</reference>
<name>A0A9Q0GGR3_9ROSI</name>
<keyword evidence="1" id="KW-0812">Transmembrane</keyword>
<gene>
    <name evidence="2" type="ORF">Tsubulata_020465</name>
</gene>
<keyword evidence="1" id="KW-1133">Transmembrane helix</keyword>
<sequence length="66" mass="7465">MDIILQGMFGRFGRGCYAVLCLGVILLSATVAHYLSDIELNDPQERTKRRLRAIQGPPIRLSRNSY</sequence>
<accession>A0A9Q0GGR3</accession>
<reference evidence="2" key="1">
    <citation type="submission" date="2022-02" db="EMBL/GenBank/DDBJ databases">
        <authorList>
            <person name="Henning P.M."/>
            <person name="McCubbin A.G."/>
            <person name="Shore J.S."/>
        </authorList>
    </citation>
    <scope>NUCLEOTIDE SEQUENCE</scope>
    <source>
        <strain evidence="2">F60SS</strain>
        <tissue evidence="2">Leaves</tissue>
    </source>
</reference>
<evidence type="ECO:0000313" key="2">
    <source>
        <dbReference type="EMBL" id="KAJ4848750.1"/>
    </source>
</evidence>
<evidence type="ECO:0000256" key="1">
    <source>
        <dbReference type="SAM" id="Phobius"/>
    </source>
</evidence>
<proteinExistence type="predicted"/>
<dbReference type="Proteomes" id="UP001141552">
    <property type="component" value="Unassembled WGS sequence"/>
</dbReference>
<evidence type="ECO:0000313" key="3">
    <source>
        <dbReference type="Proteomes" id="UP001141552"/>
    </source>
</evidence>
<protein>
    <submittedName>
        <fullName evidence="2">Uncharacterized protein</fullName>
    </submittedName>
</protein>
<organism evidence="2 3">
    <name type="scientific">Turnera subulata</name>
    <dbReference type="NCBI Taxonomy" id="218843"/>
    <lineage>
        <taxon>Eukaryota</taxon>
        <taxon>Viridiplantae</taxon>
        <taxon>Streptophyta</taxon>
        <taxon>Embryophyta</taxon>
        <taxon>Tracheophyta</taxon>
        <taxon>Spermatophyta</taxon>
        <taxon>Magnoliopsida</taxon>
        <taxon>eudicotyledons</taxon>
        <taxon>Gunneridae</taxon>
        <taxon>Pentapetalae</taxon>
        <taxon>rosids</taxon>
        <taxon>fabids</taxon>
        <taxon>Malpighiales</taxon>
        <taxon>Passifloraceae</taxon>
        <taxon>Turnera</taxon>
    </lineage>
</organism>
<dbReference type="AlphaFoldDB" id="A0A9Q0GGR3"/>
<keyword evidence="3" id="KW-1185">Reference proteome</keyword>
<dbReference type="OrthoDB" id="1732140at2759"/>
<keyword evidence="1" id="KW-0472">Membrane</keyword>
<dbReference type="EMBL" id="JAKUCV010000814">
    <property type="protein sequence ID" value="KAJ4848750.1"/>
    <property type="molecule type" value="Genomic_DNA"/>
</dbReference>